<feature type="transmembrane region" description="Helical" evidence="7">
    <location>
        <begin position="12"/>
        <end position="31"/>
    </location>
</feature>
<keyword evidence="4 7" id="KW-1133">Transmembrane helix</keyword>
<evidence type="ECO:0000256" key="2">
    <source>
        <dbReference type="ARBA" id="ARBA00022475"/>
    </source>
</evidence>
<evidence type="ECO:0000259" key="9">
    <source>
        <dbReference type="Pfam" id="PF13515"/>
    </source>
</evidence>
<comment type="subcellular location">
    <subcellularLocation>
        <location evidence="1">Cell membrane</location>
        <topology evidence="1">Multi-pass membrane protein</topology>
    </subcellularLocation>
</comment>
<feature type="transmembrane region" description="Helical" evidence="7">
    <location>
        <begin position="115"/>
        <end position="137"/>
    </location>
</feature>
<evidence type="ECO:0000313" key="10">
    <source>
        <dbReference type="EMBL" id="MFD2598179.1"/>
    </source>
</evidence>
<evidence type="ECO:0000256" key="5">
    <source>
        <dbReference type="ARBA" id="ARBA00023136"/>
    </source>
</evidence>
<comment type="caution">
    <text evidence="10">The sequence shown here is derived from an EMBL/GenBank/DDBJ whole genome shotgun (WGS) entry which is preliminary data.</text>
</comment>
<feature type="transmembrane region" description="Helical" evidence="7">
    <location>
        <begin position="460"/>
        <end position="478"/>
    </location>
</feature>
<comment type="similarity">
    <text evidence="6">Belongs to the YccS/YhfK family.</text>
</comment>
<dbReference type="PANTHER" id="PTHR30509:SF9">
    <property type="entry name" value="MULTIDRUG RESISTANCE PROTEIN MDTO"/>
    <property type="match status" value="1"/>
</dbReference>
<organism evidence="10 11">
    <name type="scientific">Sphingobacterium corticis</name>
    <dbReference type="NCBI Taxonomy" id="1812823"/>
    <lineage>
        <taxon>Bacteria</taxon>
        <taxon>Pseudomonadati</taxon>
        <taxon>Bacteroidota</taxon>
        <taxon>Sphingobacteriia</taxon>
        <taxon>Sphingobacteriales</taxon>
        <taxon>Sphingobacteriaceae</taxon>
        <taxon>Sphingobacterium</taxon>
    </lineage>
</organism>
<dbReference type="Proteomes" id="UP001597393">
    <property type="component" value="Unassembled WGS sequence"/>
</dbReference>
<keyword evidence="2" id="KW-1003">Cell membrane</keyword>
<name>A0ABW5NGE9_9SPHI</name>
<feature type="transmembrane region" description="Helical" evidence="7">
    <location>
        <begin position="391"/>
        <end position="410"/>
    </location>
</feature>
<accession>A0ABW5NGE9</accession>
<gene>
    <name evidence="10" type="ORF">ACFSQ3_04375</name>
</gene>
<dbReference type="SUPFAM" id="SSF103473">
    <property type="entry name" value="MFS general substrate transporter"/>
    <property type="match status" value="1"/>
</dbReference>
<proteinExistence type="inferred from homology"/>
<feature type="transmembrane region" description="Helical" evidence="7">
    <location>
        <begin position="93"/>
        <end position="109"/>
    </location>
</feature>
<protein>
    <submittedName>
        <fullName evidence="10">FUSC family membrane protein</fullName>
    </submittedName>
</protein>
<evidence type="ECO:0000256" key="3">
    <source>
        <dbReference type="ARBA" id="ARBA00022692"/>
    </source>
</evidence>
<dbReference type="Pfam" id="PF13515">
    <property type="entry name" value="FUSC_2"/>
    <property type="match status" value="1"/>
</dbReference>
<feature type="domain" description="Integral membrane bound transporter" evidence="9">
    <location>
        <begin position="384"/>
        <end position="502"/>
    </location>
</feature>
<evidence type="ECO:0000313" key="11">
    <source>
        <dbReference type="Proteomes" id="UP001597393"/>
    </source>
</evidence>
<feature type="transmembrane region" description="Helical" evidence="7">
    <location>
        <begin position="364"/>
        <end position="385"/>
    </location>
</feature>
<keyword evidence="3 7" id="KW-0812">Transmembrane</keyword>
<dbReference type="PANTHER" id="PTHR30509">
    <property type="entry name" value="P-HYDROXYBENZOIC ACID EFFLUX PUMP SUBUNIT-RELATED"/>
    <property type="match status" value="1"/>
</dbReference>
<evidence type="ECO:0000256" key="6">
    <source>
        <dbReference type="ARBA" id="ARBA00043993"/>
    </source>
</evidence>
<dbReference type="InterPro" id="IPR049453">
    <property type="entry name" value="Memb_transporter_dom"/>
</dbReference>
<keyword evidence="5 7" id="KW-0472">Membrane</keyword>
<feature type="domain" description="Integral membrane protein YccS N-terminal" evidence="8">
    <location>
        <begin position="48"/>
        <end position="322"/>
    </location>
</feature>
<feature type="transmembrane region" description="Helical" evidence="7">
    <location>
        <begin position="422"/>
        <end position="454"/>
    </location>
</feature>
<dbReference type="Pfam" id="PF12805">
    <property type="entry name" value="FUSC-like"/>
    <property type="match status" value="1"/>
</dbReference>
<keyword evidence="11" id="KW-1185">Reference proteome</keyword>
<evidence type="ECO:0000256" key="7">
    <source>
        <dbReference type="SAM" id="Phobius"/>
    </source>
</evidence>
<evidence type="ECO:0000256" key="1">
    <source>
        <dbReference type="ARBA" id="ARBA00004651"/>
    </source>
</evidence>
<evidence type="ECO:0000259" key="8">
    <source>
        <dbReference type="Pfam" id="PF12805"/>
    </source>
</evidence>
<dbReference type="InterPro" id="IPR032692">
    <property type="entry name" value="YccS_N"/>
</dbReference>
<sequence>MATVLPGLLLFYYGHLEEGVLLGLGCLFASLTDLPGTRRDKWISALWTIPLFSLTAFITASSLALPFSLIVWLVVAAFSFTMIAVYGARFSAIGLMGLVLVTFTVGLWPENPLKYALYIGAGVSVYFGISMLQALLFPYRSLRYAMADSYHRMSILLRNKAQFYDDQISLEDAYKQLGNLHLVVSEQQEHVRSLLLRERRLIDPQSKTGKFWLQQILGVTDLYELLTALDHDYDAIRQRLMLYDVLPQIRAMILLLADEVDYLSWKSAGSLRLSKRISKDHEIQHILARLSEVVNNMSNDDGEILRATIRNTEHILACIQRVRTVLREEGRTDSVVERFRYESFVHATPKGFSAIRKQFSFRNAIFPFALRLALLFGIGGTIGLFLPEYHYTYWILITLVVVARPSYAITNRRNSQRIVGTLLGVSIGFLFILLLPSPGILLLLAMFGLFGFFFFNRIDYMLSVMSLTPAIVIALHVYEGGIADILGSRVVFTLIGCLLAFLGWFFIPVRQSRNLLALAEDVVVKSEQYVDLVMDRTRGTNVESNDMRLARKMAHGALASYSAALDQVRREPGSRKRNWSSFYEFHSLAYRLNSLTVGLSVATNNVERAPQSESILLPRTAHVSALQADLGKMIENLSR</sequence>
<feature type="transmembrane region" description="Helical" evidence="7">
    <location>
        <begin position="490"/>
        <end position="507"/>
    </location>
</feature>
<reference evidence="11" key="1">
    <citation type="journal article" date="2019" name="Int. J. Syst. Evol. Microbiol.">
        <title>The Global Catalogue of Microorganisms (GCM) 10K type strain sequencing project: providing services to taxonomists for standard genome sequencing and annotation.</title>
        <authorList>
            <consortium name="The Broad Institute Genomics Platform"/>
            <consortium name="The Broad Institute Genome Sequencing Center for Infectious Disease"/>
            <person name="Wu L."/>
            <person name="Ma J."/>
        </authorList>
    </citation>
    <scope>NUCLEOTIDE SEQUENCE [LARGE SCALE GENOMIC DNA]</scope>
    <source>
        <strain evidence="11">KCTC 42248</strain>
    </source>
</reference>
<dbReference type="RefSeq" id="WP_380867865.1">
    <property type="nucleotide sequence ID" value="NZ_JBHUMA010000004.1"/>
</dbReference>
<evidence type="ECO:0000256" key="4">
    <source>
        <dbReference type="ARBA" id="ARBA00022989"/>
    </source>
</evidence>
<dbReference type="EMBL" id="JBHUMA010000004">
    <property type="protein sequence ID" value="MFD2598179.1"/>
    <property type="molecule type" value="Genomic_DNA"/>
</dbReference>
<dbReference type="InterPro" id="IPR036259">
    <property type="entry name" value="MFS_trans_sf"/>
</dbReference>